<dbReference type="SUPFAM" id="SSF52087">
    <property type="entry name" value="CRAL/TRIO domain"/>
    <property type="match status" value="1"/>
</dbReference>
<dbReference type="Gene3D" id="3.40.525.10">
    <property type="entry name" value="CRAL-TRIO lipid binding domain"/>
    <property type="match status" value="1"/>
</dbReference>
<proteinExistence type="predicted"/>
<evidence type="ECO:0000313" key="4">
    <source>
        <dbReference type="Proteomes" id="UP001381693"/>
    </source>
</evidence>
<dbReference type="EMBL" id="JAXCGZ010007741">
    <property type="protein sequence ID" value="KAK7078609.1"/>
    <property type="molecule type" value="Genomic_DNA"/>
</dbReference>
<dbReference type="GO" id="GO:0140284">
    <property type="term" value="C:endoplasmic reticulum-endosome membrane contact site"/>
    <property type="evidence" value="ECO:0007669"/>
    <property type="project" value="TreeGrafter"/>
</dbReference>
<reference evidence="3 4" key="1">
    <citation type="submission" date="2023-11" db="EMBL/GenBank/DDBJ databases">
        <title>Halocaridina rubra genome assembly.</title>
        <authorList>
            <person name="Smith C."/>
        </authorList>
    </citation>
    <scope>NUCLEOTIDE SEQUENCE [LARGE SCALE GENOMIC DNA]</scope>
    <source>
        <strain evidence="3">EP-1</strain>
        <tissue evidence="3">Whole</tissue>
    </source>
</reference>
<gene>
    <name evidence="3" type="primary">MOSPD2</name>
    <name evidence="3" type="ORF">SK128_009609</name>
</gene>
<evidence type="ECO:0000256" key="1">
    <source>
        <dbReference type="SAM" id="MobiDB-lite"/>
    </source>
</evidence>
<dbReference type="Pfam" id="PF00650">
    <property type="entry name" value="CRAL_TRIO"/>
    <property type="match status" value="1"/>
</dbReference>
<dbReference type="AlphaFoldDB" id="A0AAN9A901"/>
<dbReference type="InterPro" id="IPR053012">
    <property type="entry name" value="ER-organelle_contact"/>
</dbReference>
<sequence>MWKIIKNWLPPKSIDLIKFVDRKSLNDYVNPDQCLTIWGGTDNFDYTFEPEEPATPSLANGDPDSSRKVHFADGQALSSPVRAKPAPKSVTPGDGSKY</sequence>
<dbReference type="InterPro" id="IPR001251">
    <property type="entry name" value="CRAL-TRIO_dom"/>
</dbReference>
<accession>A0AAN9A901</accession>
<protein>
    <submittedName>
        <fullName evidence="3">Motile sperm domain-containing protein 2</fullName>
    </submittedName>
</protein>
<dbReference type="PANTHER" id="PTHR46384:SF1">
    <property type="entry name" value="MOTILE SPERM DOMAIN-CONTAINING PROTEIN 2"/>
    <property type="match status" value="1"/>
</dbReference>
<dbReference type="InterPro" id="IPR036865">
    <property type="entry name" value="CRAL-TRIO_dom_sf"/>
</dbReference>
<feature type="region of interest" description="Disordered" evidence="1">
    <location>
        <begin position="49"/>
        <end position="98"/>
    </location>
</feature>
<evidence type="ECO:0000313" key="3">
    <source>
        <dbReference type="EMBL" id="KAK7078609.1"/>
    </source>
</evidence>
<organism evidence="3 4">
    <name type="scientific">Halocaridina rubra</name>
    <name type="common">Hawaiian red shrimp</name>
    <dbReference type="NCBI Taxonomy" id="373956"/>
    <lineage>
        <taxon>Eukaryota</taxon>
        <taxon>Metazoa</taxon>
        <taxon>Ecdysozoa</taxon>
        <taxon>Arthropoda</taxon>
        <taxon>Crustacea</taxon>
        <taxon>Multicrustacea</taxon>
        <taxon>Malacostraca</taxon>
        <taxon>Eumalacostraca</taxon>
        <taxon>Eucarida</taxon>
        <taxon>Decapoda</taxon>
        <taxon>Pleocyemata</taxon>
        <taxon>Caridea</taxon>
        <taxon>Atyoidea</taxon>
        <taxon>Atyidae</taxon>
        <taxon>Halocaridina</taxon>
    </lineage>
</organism>
<keyword evidence="4" id="KW-1185">Reference proteome</keyword>
<comment type="caution">
    <text evidence="3">The sequence shown here is derived from an EMBL/GenBank/DDBJ whole genome shotgun (WGS) entry which is preliminary data.</text>
</comment>
<feature type="domain" description="CRAL-TRIO" evidence="2">
    <location>
        <begin position="1"/>
        <end position="40"/>
    </location>
</feature>
<dbReference type="PANTHER" id="PTHR46384">
    <property type="entry name" value="MOTILE SPERM DOMAIN-CONTAINING PROTEIN 2"/>
    <property type="match status" value="1"/>
</dbReference>
<evidence type="ECO:0000259" key="2">
    <source>
        <dbReference type="Pfam" id="PF00650"/>
    </source>
</evidence>
<dbReference type="Proteomes" id="UP001381693">
    <property type="component" value="Unassembled WGS sequence"/>
</dbReference>
<name>A0AAN9A901_HALRR</name>
<dbReference type="GO" id="GO:0012505">
    <property type="term" value="C:endomembrane system"/>
    <property type="evidence" value="ECO:0007669"/>
    <property type="project" value="TreeGrafter"/>
</dbReference>